<comment type="subcellular location">
    <subcellularLocation>
        <location evidence="1">Cell envelope</location>
    </subcellularLocation>
</comment>
<dbReference type="Pfam" id="PF13407">
    <property type="entry name" value="Peripla_BP_4"/>
    <property type="match status" value="1"/>
</dbReference>
<evidence type="ECO:0000256" key="3">
    <source>
        <dbReference type="ARBA" id="ARBA00022729"/>
    </source>
</evidence>
<dbReference type="GO" id="GO:0030313">
    <property type="term" value="C:cell envelope"/>
    <property type="evidence" value="ECO:0007669"/>
    <property type="project" value="UniProtKB-SubCell"/>
</dbReference>
<evidence type="ECO:0000256" key="1">
    <source>
        <dbReference type="ARBA" id="ARBA00004196"/>
    </source>
</evidence>
<dbReference type="GO" id="GO:0055085">
    <property type="term" value="P:transmembrane transport"/>
    <property type="evidence" value="ECO:0007669"/>
    <property type="project" value="UniProtKB-ARBA"/>
</dbReference>
<feature type="chain" id="PRO_5017730256" evidence="4">
    <location>
        <begin position="29"/>
        <end position="350"/>
    </location>
</feature>
<feature type="signal peptide" evidence="4">
    <location>
        <begin position="1"/>
        <end position="28"/>
    </location>
</feature>
<dbReference type="SUPFAM" id="SSF53822">
    <property type="entry name" value="Periplasmic binding protein-like I"/>
    <property type="match status" value="1"/>
</dbReference>
<dbReference type="PANTHER" id="PTHR46847:SF1">
    <property type="entry name" value="D-ALLOSE-BINDING PERIPLASMIC PROTEIN-RELATED"/>
    <property type="match status" value="1"/>
</dbReference>
<organism evidence="6 7">
    <name type="scientific">Kushneria indalinina DSM 14324</name>
    <dbReference type="NCBI Taxonomy" id="1122140"/>
    <lineage>
        <taxon>Bacteria</taxon>
        <taxon>Pseudomonadati</taxon>
        <taxon>Pseudomonadota</taxon>
        <taxon>Gammaproteobacteria</taxon>
        <taxon>Oceanospirillales</taxon>
        <taxon>Halomonadaceae</taxon>
        <taxon>Kushneria</taxon>
    </lineage>
</organism>
<evidence type="ECO:0000313" key="7">
    <source>
        <dbReference type="Proteomes" id="UP000256334"/>
    </source>
</evidence>
<dbReference type="Proteomes" id="UP000256334">
    <property type="component" value="Unassembled WGS sequence"/>
</dbReference>
<proteinExistence type="inferred from homology"/>
<sequence>MKKAKWFRQLVVGAAVMYGLSLIGMAQAQESEAQGNNEPLTIGYTVYAMSGWVSSGREGVDEVARANNIDLRWASADNSVASQVAHMNQFIAQGMDAIVVDAVDSAALGPQIKAARDRGIPVIGTNVKIFEPGKQFLNAYVGPDDITAGENQTRALIEAIGGSGNVVILQGPLGQSGTIDRTTGIENVLAEHPDVNVLAMRPGDWKREEGYNIMASWLSRYGEEIDGVISENDDMAVGAIRAMRQRRVNDIPIVGIDGIEAGLQNVDAGRQLMTNLQNAPLQLGMALQVAANAARGQEVPKEIFIEMPIVNEENASQYYQQMYENRSQFLADLPELIRRNLASGDYGSQQ</sequence>
<comment type="caution">
    <text evidence="6">The sequence shown here is derived from an EMBL/GenBank/DDBJ whole genome shotgun (WGS) entry which is preliminary data.</text>
</comment>
<reference evidence="6 7" key="1">
    <citation type="submission" date="2018-07" db="EMBL/GenBank/DDBJ databases">
        <title>Genomic Encyclopedia of Type Strains, Phase IV (KMG-IV): sequencing the most valuable type-strain genomes for metagenomic binning, comparative biology and taxonomic classification.</title>
        <authorList>
            <person name="Goeker M."/>
        </authorList>
    </citation>
    <scope>NUCLEOTIDE SEQUENCE [LARGE SCALE GENOMIC DNA]</scope>
    <source>
        <strain evidence="6 7">DSM 14324</strain>
    </source>
</reference>
<evidence type="ECO:0000256" key="4">
    <source>
        <dbReference type="SAM" id="SignalP"/>
    </source>
</evidence>
<dbReference type="GO" id="GO:0030246">
    <property type="term" value="F:carbohydrate binding"/>
    <property type="evidence" value="ECO:0007669"/>
    <property type="project" value="UniProtKB-ARBA"/>
</dbReference>
<dbReference type="OrthoDB" id="9805127at2"/>
<dbReference type="InterPro" id="IPR025997">
    <property type="entry name" value="SBP_2_dom"/>
</dbReference>
<gene>
    <name evidence="6" type="ORF">C8D72_1129</name>
</gene>
<dbReference type="PANTHER" id="PTHR46847">
    <property type="entry name" value="D-ALLOSE-BINDING PERIPLASMIC PROTEIN-RELATED"/>
    <property type="match status" value="1"/>
</dbReference>
<accession>A0A3D9E1N1</accession>
<evidence type="ECO:0000256" key="2">
    <source>
        <dbReference type="ARBA" id="ARBA00007639"/>
    </source>
</evidence>
<dbReference type="AlphaFoldDB" id="A0A3D9E1N1"/>
<dbReference type="Gene3D" id="3.40.50.2300">
    <property type="match status" value="2"/>
</dbReference>
<evidence type="ECO:0000259" key="5">
    <source>
        <dbReference type="Pfam" id="PF13407"/>
    </source>
</evidence>
<dbReference type="EMBL" id="QRDJ01000006">
    <property type="protein sequence ID" value="REC96439.1"/>
    <property type="molecule type" value="Genomic_DNA"/>
</dbReference>
<evidence type="ECO:0000313" key="6">
    <source>
        <dbReference type="EMBL" id="REC96439.1"/>
    </source>
</evidence>
<protein>
    <submittedName>
        <fullName evidence="6">Monosaccharide ABC transporter substrate-binding protein (CUT2 family)</fullName>
    </submittedName>
</protein>
<feature type="domain" description="Periplasmic binding protein" evidence="5">
    <location>
        <begin position="43"/>
        <end position="298"/>
    </location>
</feature>
<dbReference type="InterPro" id="IPR028082">
    <property type="entry name" value="Peripla_BP_I"/>
</dbReference>
<keyword evidence="3 4" id="KW-0732">Signal</keyword>
<keyword evidence="7" id="KW-1185">Reference proteome</keyword>
<dbReference type="RefSeq" id="WP_115853345.1">
    <property type="nucleotide sequence ID" value="NZ_QRDJ01000006.1"/>
</dbReference>
<dbReference type="CDD" id="cd06313">
    <property type="entry name" value="PBP1_ABC_ThpA_XypA"/>
    <property type="match status" value="1"/>
</dbReference>
<name>A0A3D9E1N1_9GAMM</name>
<comment type="similarity">
    <text evidence="2">Belongs to the bacterial solute-binding protein 2 family.</text>
</comment>